<evidence type="ECO:0000256" key="4">
    <source>
        <dbReference type="ARBA" id="ARBA00022801"/>
    </source>
</evidence>
<sequence length="561" mass="61409">MASSQQSWQSIASSKQEKRWSLIPEQWRLSERYPLGSNVMNVPETCGILTATEIELTSHDAVQILSLISDGTYSCESVTVAFCKRAAIAQQLTNCLTEIYFEEAIERAKMLDAQRHTSPEEKLGPLFGLPISIKDSFNIKGSDSTIGFASYANKPSHETGKLPELLLDLGAVIHCKTNVPQTMMTFDSDNNVWGRTLNPHNTAFTAGGSSGGEGALVAMAGSAIGIGTDSGGSIRIPGHVNGVYGLKPTSDIVPYSGQAFPVHPGMPIFAPSAGPLARSMRDCRFFVQVILEAGAWSRDATCAHISWAPDDSEIQPRKLRIGFVKDDGLLTPTPPVQRSLQEAADKLEAAGHTLVPIELPQVAEILTAVRKFLTMDSLKFTRSQIEASGEPFIPSVIKMGLLQEQNHSILLDDLERLRGERFVHQQIYNDMWRENRLDVILAPVSSHTSLPHDQSKHINYTALWNYLDHPGISIPRGIVKSTDSVSGAAKYGAIDEEVYASYTGPVQYAGIPVSVQLIGLKQDDVHFVLAAELIDRRTISFYDFLPIPHVSARIRWTSCTG</sequence>
<feature type="active site" description="Charge relay system" evidence="5">
    <location>
        <position position="134"/>
    </location>
</feature>
<dbReference type="GO" id="GO:0004040">
    <property type="term" value="F:amidase activity"/>
    <property type="evidence" value="ECO:0007669"/>
    <property type="project" value="UniProtKB-EC"/>
</dbReference>
<comment type="similarity">
    <text evidence="2">Belongs to the amidase family.</text>
</comment>
<evidence type="ECO:0000313" key="8">
    <source>
        <dbReference type="Proteomes" id="UP001148299"/>
    </source>
</evidence>
<dbReference type="EMBL" id="JAPZBR010000005">
    <property type="protein sequence ID" value="KAJ5353760.1"/>
    <property type="molecule type" value="Genomic_DNA"/>
</dbReference>
<accession>A0A9W9R6F7</accession>
<reference evidence="7" key="1">
    <citation type="submission" date="2022-12" db="EMBL/GenBank/DDBJ databases">
        <authorList>
            <person name="Petersen C."/>
        </authorList>
    </citation>
    <scope>NUCLEOTIDE SEQUENCE</scope>
    <source>
        <strain evidence="7">IBT 35675</strain>
    </source>
</reference>
<evidence type="ECO:0000256" key="3">
    <source>
        <dbReference type="ARBA" id="ARBA00012922"/>
    </source>
</evidence>
<comment type="catalytic activity">
    <reaction evidence="1">
        <text>a monocarboxylic acid amide + H2O = a monocarboxylate + NH4(+)</text>
        <dbReference type="Rhea" id="RHEA:12020"/>
        <dbReference type="ChEBI" id="CHEBI:15377"/>
        <dbReference type="ChEBI" id="CHEBI:28938"/>
        <dbReference type="ChEBI" id="CHEBI:35757"/>
        <dbReference type="ChEBI" id="CHEBI:83628"/>
        <dbReference type="EC" id="3.5.1.4"/>
    </reaction>
</comment>
<evidence type="ECO:0000256" key="1">
    <source>
        <dbReference type="ARBA" id="ARBA00001311"/>
    </source>
</evidence>
<dbReference type="PANTHER" id="PTHR46072:SF3">
    <property type="entry name" value="AMIDASE"/>
    <property type="match status" value="1"/>
</dbReference>
<dbReference type="InterPro" id="IPR020556">
    <property type="entry name" value="Amidase_CS"/>
</dbReference>
<dbReference type="PIRSF" id="PIRSF001221">
    <property type="entry name" value="Amidase_fungi"/>
    <property type="match status" value="1"/>
</dbReference>
<keyword evidence="8" id="KW-1185">Reference proteome</keyword>
<dbReference type="PANTHER" id="PTHR46072">
    <property type="entry name" value="AMIDASE-RELATED-RELATED"/>
    <property type="match status" value="1"/>
</dbReference>
<evidence type="ECO:0000313" key="7">
    <source>
        <dbReference type="EMBL" id="KAJ5353760.1"/>
    </source>
</evidence>
<dbReference type="AlphaFoldDB" id="A0A9W9R6F7"/>
<dbReference type="SUPFAM" id="SSF75304">
    <property type="entry name" value="Amidase signature (AS) enzymes"/>
    <property type="match status" value="1"/>
</dbReference>
<gene>
    <name evidence="7" type="ORF">N7541_006324</name>
</gene>
<organism evidence="7 8">
    <name type="scientific">Penicillium brevicompactum</name>
    <dbReference type="NCBI Taxonomy" id="5074"/>
    <lineage>
        <taxon>Eukaryota</taxon>
        <taxon>Fungi</taxon>
        <taxon>Dikarya</taxon>
        <taxon>Ascomycota</taxon>
        <taxon>Pezizomycotina</taxon>
        <taxon>Eurotiomycetes</taxon>
        <taxon>Eurotiomycetidae</taxon>
        <taxon>Eurotiales</taxon>
        <taxon>Aspergillaceae</taxon>
        <taxon>Penicillium</taxon>
    </lineage>
</organism>
<dbReference type="InterPro" id="IPR023631">
    <property type="entry name" value="Amidase_dom"/>
</dbReference>
<feature type="domain" description="Amidase" evidence="6">
    <location>
        <begin position="78"/>
        <end position="525"/>
    </location>
</feature>
<evidence type="ECO:0000259" key="6">
    <source>
        <dbReference type="Pfam" id="PF01425"/>
    </source>
</evidence>
<reference evidence="7" key="2">
    <citation type="journal article" date="2023" name="IMA Fungus">
        <title>Comparative genomic study of the Penicillium genus elucidates a diverse pangenome and 15 lateral gene transfer events.</title>
        <authorList>
            <person name="Petersen C."/>
            <person name="Sorensen T."/>
            <person name="Nielsen M.R."/>
            <person name="Sondergaard T.E."/>
            <person name="Sorensen J.L."/>
            <person name="Fitzpatrick D.A."/>
            <person name="Frisvad J.C."/>
            <person name="Nielsen K.L."/>
        </authorList>
    </citation>
    <scope>NUCLEOTIDE SEQUENCE</scope>
    <source>
        <strain evidence="7">IBT 35675</strain>
    </source>
</reference>
<name>A0A9W9R6F7_PENBR</name>
<dbReference type="Pfam" id="PF01425">
    <property type="entry name" value="Amidase"/>
    <property type="match status" value="1"/>
</dbReference>
<dbReference type="Gene3D" id="3.90.1300.10">
    <property type="entry name" value="Amidase signature (AS) domain"/>
    <property type="match status" value="1"/>
</dbReference>
<comment type="caution">
    <text evidence="7">The sequence shown here is derived from an EMBL/GenBank/DDBJ whole genome shotgun (WGS) entry which is preliminary data.</text>
</comment>
<protein>
    <recommendedName>
        <fullName evidence="3">amidase</fullName>
        <ecNumber evidence="3">3.5.1.4</ecNumber>
    </recommendedName>
</protein>
<dbReference type="Proteomes" id="UP001148299">
    <property type="component" value="Unassembled WGS sequence"/>
</dbReference>
<dbReference type="InterPro" id="IPR036928">
    <property type="entry name" value="AS_sf"/>
</dbReference>
<dbReference type="PROSITE" id="PS00571">
    <property type="entry name" value="AMIDASES"/>
    <property type="match status" value="1"/>
</dbReference>
<evidence type="ECO:0000256" key="2">
    <source>
        <dbReference type="ARBA" id="ARBA00009199"/>
    </source>
</evidence>
<dbReference type="EC" id="3.5.1.4" evidence="3"/>
<proteinExistence type="inferred from homology"/>
<keyword evidence="4" id="KW-0378">Hydrolase</keyword>
<evidence type="ECO:0000256" key="5">
    <source>
        <dbReference type="PIRSR" id="PIRSR001221-1"/>
    </source>
</evidence>
<feature type="active site" description="Acyl-ester intermediate" evidence="5">
    <location>
        <position position="233"/>
    </location>
</feature>
<feature type="active site" description="Charge relay system" evidence="5">
    <location>
        <position position="209"/>
    </location>
</feature>